<dbReference type="Pfam" id="PF17932">
    <property type="entry name" value="TetR_C_24"/>
    <property type="match status" value="1"/>
</dbReference>
<dbReference type="Gene3D" id="1.10.10.60">
    <property type="entry name" value="Homeodomain-like"/>
    <property type="match status" value="1"/>
</dbReference>
<evidence type="ECO:0000256" key="1">
    <source>
        <dbReference type="ARBA" id="ARBA00022491"/>
    </source>
</evidence>
<dbReference type="SUPFAM" id="SSF46689">
    <property type="entry name" value="Homeodomain-like"/>
    <property type="match status" value="1"/>
</dbReference>
<dbReference type="InterPro" id="IPR041490">
    <property type="entry name" value="KstR2_TetR_C"/>
</dbReference>
<dbReference type="OrthoDB" id="9779746at2"/>
<feature type="compositionally biased region" description="Polar residues" evidence="6">
    <location>
        <begin position="1"/>
        <end position="10"/>
    </location>
</feature>
<dbReference type="PROSITE" id="PS50977">
    <property type="entry name" value="HTH_TETR_2"/>
    <property type="match status" value="1"/>
</dbReference>
<dbReference type="PANTHER" id="PTHR30055">
    <property type="entry name" value="HTH-TYPE TRANSCRIPTIONAL REGULATOR RUTR"/>
    <property type="match status" value="1"/>
</dbReference>
<keyword evidence="9" id="KW-1185">Reference proteome</keyword>
<dbReference type="PANTHER" id="PTHR30055:SF175">
    <property type="entry name" value="HTH-TYPE TRANSCRIPTIONAL REPRESSOR KSTR2"/>
    <property type="match status" value="1"/>
</dbReference>
<dbReference type="InterPro" id="IPR036271">
    <property type="entry name" value="Tet_transcr_reg_TetR-rel_C_sf"/>
</dbReference>
<dbReference type="EMBL" id="QQBB01000012">
    <property type="protein sequence ID" value="RDI53822.1"/>
    <property type="molecule type" value="Genomic_DNA"/>
</dbReference>
<dbReference type="InterPro" id="IPR050109">
    <property type="entry name" value="HTH-type_TetR-like_transc_reg"/>
</dbReference>
<dbReference type="AlphaFoldDB" id="A0A370HA48"/>
<sequence>MKEPTLSNTTREARNPGDSAAIATQEKTSKWSAALRAKESKLATNPRKELVREQLIDIAAELFDKKGYVQTSINDIAKALGLGRSAVYHYFRNKEEILAALVEAEALTPSHLLQELIEEAGLSATERLRRAVVDGIVRRLSSGARFILLSRLETQIPEELGPLYNLGRRHIYDFYVRCISEGIANGEFREVDPKIAAFAVIGMANWTSRWYSPYGRKTPAEIASIIADLALQGLKASHNQSGDSEEIRRTIDGLRQQIDALENLLK</sequence>
<dbReference type="Gene3D" id="1.10.357.10">
    <property type="entry name" value="Tetracycline Repressor, domain 2"/>
    <property type="match status" value="1"/>
</dbReference>
<protein>
    <submittedName>
        <fullName evidence="8">TetR family transcriptional regulator</fullName>
    </submittedName>
</protein>
<dbReference type="Proteomes" id="UP000254925">
    <property type="component" value="Unassembled WGS sequence"/>
</dbReference>
<keyword evidence="4" id="KW-0804">Transcription</keyword>
<dbReference type="SUPFAM" id="SSF48498">
    <property type="entry name" value="Tetracyclin repressor-like, C-terminal domain"/>
    <property type="match status" value="1"/>
</dbReference>
<comment type="caution">
    <text evidence="8">The sequence shown here is derived from an EMBL/GenBank/DDBJ whole genome shotgun (WGS) entry which is preliminary data.</text>
</comment>
<accession>A0A370HA48</accession>
<evidence type="ECO:0000256" key="2">
    <source>
        <dbReference type="ARBA" id="ARBA00023015"/>
    </source>
</evidence>
<dbReference type="GO" id="GO:0003700">
    <property type="term" value="F:DNA-binding transcription factor activity"/>
    <property type="evidence" value="ECO:0007669"/>
    <property type="project" value="TreeGrafter"/>
</dbReference>
<dbReference type="Pfam" id="PF00440">
    <property type="entry name" value="TetR_N"/>
    <property type="match status" value="1"/>
</dbReference>
<keyword evidence="2" id="KW-0805">Transcription regulation</keyword>
<evidence type="ECO:0000256" key="6">
    <source>
        <dbReference type="SAM" id="MobiDB-lite"/>
    </source>
</evidence>
<evidence type="ECO:0000256" key="5">
    <source>
        <dbReference type="PROSITE-ProRule" id="PRU00335"/>
    </source>
</evidence>
<evidence type="ECO:0000256" key="3">
    <source>
        <dbReference type="ARBA" id="ARBA00023125"/>
    </source>
</evidence>
<dbReference type="InterPro" id="IPR001647">
    <property type="entry name" value="HTH_TetR"/>
</dbReference>
<keyword evidence="1" id="KW-0678">Repressor</keyword>
<evidence type="ECO:0000256" key="4">
    <source>
        <dbReference type="ARBA" id="ARBA00023163"/>
    </source>
</evidence>
<feature type="domain" description="HTH tetR-type" evidence="7">
    <location>
        <begin position="49"/>
        <end position="109"/>
    </location>
</feature>
<dbReference type="PRINTS" id="PR00455">
    <property type="entry name" value="HTHTETR"/>
</dbReference>
<reference evidence="8 9" key="1">
    <citation type="submission" date="2018-07" db="EMBL/GenBank/DDBJ databases">
        <title>Genomic Encyclopedia of Type Strains, Phase IV (KMG-IV): sequencing the most valuable type-strain genomes for metagenomic binning, comparative biology and taxonomic classification.</title>
        <authorList>
            <person name="Goeker M."/>
        </authorList>
    </citation>
    <scope>NUCLEOTIDE SEQUENCE [LARGE SCALE GENOMIC DNA]</scope>
    <source>
        <strain evidence="8 9">DSM 14364</strain>
    </source>
</reference>
<feature type="region of interest" description="Disordered" evidence="6">
    <location>
        <begin position="1"/>
        <end position="26"/>
    </location>
</feature>
<dbReference type="GO" id="GO:0000976">
    <property type="term" value="F:transcription cis-regulatory region binding"/>
    <property type="evidence" value="ECO:0007669"/>
    <property type="project" value="TreeGrafter"/>
</dbReference>
<keyword evidence="3 5" id="KW-0238">DNA-binding</keyword>
<name>A0A370HA48_9HYPH</name>
<evidence type="ECO:0000313" key="8">
    <source>
        <dbReference type="EMBL" id="RDI53822.1"/>
    </source>
</evidence>
<proteinExistence type="predicted"/>
<organism evidence="8 9">
    <name type="scientific">Microvirga subterranea</name>
    <dbReference type="NCBI Taxonomy" id="186651"/>
    <lineage>
        <taxon>Bacteria</taxon>
        <taxon>Pseudomonadati</taxon>
        <taxon>Pseudomonadota</taxon>
        <taxon>Alphaproteobacteria</taxon>
        <taxon>Hyphomicrobiales</taxon>
        <taxon>Methylobacteriaceae</taxon>
        <taxon>Microvirga</taxon>
    </lineage>
</organism>
<evidence type="ECO:0000313" key="9">
    <source>
        <dbReference type="Proteomes" id="UP000254925"/>
    </source>
</evidence>
<evidence type="ECO:0000259" key="7">
    <source>
        <dbReference type="PROSITE" id="PS50977"/>
    </source>
</evidence>
<gene>
    <name evidence="8" type="ORF">DES45_11226</name>
</gene>
<feature type="DNA-binding region" description="H-T-H motif" evidence="5">
    <location>
        <begin position="72"/>
        <end position="91"/>
    </location>
</feature>
<dbReference type="InterPro" id="IPR009057">
    <property type="entry name" value="Homeodomain-like_sf"/>
</dbReference>